<gene>
    <name evidence="1" type="ORF">S01H4_62823</name>
</gene>
<proteinExistence type="predicted"/>
<comment type="caution">
    <text evidence="1">The sequence shown here is derived from an EMBL/GenBank/DDBJ whole genome shotgun (WGS) entry which is preliminary data.</text>
</comment>
<dbReference type="Gene3D" id="1.10.1220.10">
    <property type="entry name" value="Met repressor-like"/>
    <property type="match status" value="1"/>
</dbReference>
<dbReference type="EMBL" id="BART01037594">
    <property type="protein sequence ID" value="GAH09124.1"/>
    <property type="molecule type" value="Genomic_DNA"/>
</dbReference>
<evidence type="ECO:0008006" key="2">
    <source>
        <dbReference type="Google" id="ProtNLM"/>
    </source>
</evidence>
<dbReference type="GO" id="GO:0006355">
    <property type="term" value="P:regulation of DNA-templated transcription"/>
    <property type="evidence" value="ECO:0007669"/>
    <property type="project" value="InterPro"/>
</dbReference>
<dbReference type="InterPro" id="IPR013321">
    <property type="entry name" value="Arc_rbn_hlx_hlx"/>
</dbReference>
<sequence>MRTHHQEGELRRLSLTIPASLHHELTGIVEEENLTYVGVIRTALQFWLEVRKAKKMEEGYIAYAEENLKLMEEFKHVDREVW</sequence>
<name>X1DW08_9ZZZZ</name>
<dbReference type="AlphaFoldDB" id="X1DW08"/>
<accession>X1DW08</accession>
<reference evidence="1" key="1">
    <citation type="journal article" date="2014" name="Front. Microbiol.">
        <title>High frequency of phylogenetically diverse reductive dehalogenase-homologous genes in deep subseafloor sedimentary metagenomes.</title>
        <authorList>
            <person name="Kawai M."/>
            <person name="Futagami T."/>
            <person name="Toyoda A."/>
            <person name="Takaki Y."/>
            <person name="Nishi S."/>
            <person name="Hori S."/>
            <person name="Arai W."/>
            <person name="Tsubouchi T."/>
            <person name="Morono Y."/>
            <person name="Uchiyama I."/>
            <person name="Ito T."/>
            <person name="Fujiyama A."/>
            <person name="Inagaki F."/>
            <person name="Takami H."/>
        </authorList>
    </citation>
    <scope>NUCLEOTIDE SEQUENCE</scope>
    <source>
        <strain evidence="1">Expedition CK06-06</strain>
    </source>
</reference>
<evidence type="ECO:0000313" key="1">
    <source>
        <dbReference type="EMBL" id="GAH09124.1"/>
    </source>
</evidence>
<protein>
    <recommendedName>
        <fullName evidence="2">Ribbon-helix-helix protein CopG domain-containing protein</fullName>
    </recommendedName>
</protein>
<organism evidence="1">
    <name type="scientific">marine sediment metagenome</name>
    <dbReference type="NCBI Taxonomy" id="412755"/>
    <lineage>
        <taxon>unclassified sequences</taxon>
        <taxon>metagenomes</taxon>
        <taxon>ecological metagenomes</taxon>
    </lineage>
</organism>